<dbReference type="OrthoDB" id="9801289at2"/>
<dbReference type="InterPro" id="IPR023013">
    <property type="entry name" value="AGPR_AS"/>
</dbReference>
<keyword evidence="9" id="KW-1185">Reference proteome</keyword>
<proteinExistence type="inferred from homology"/>
<dbReference type="EMBL" id="CP002453">
    <property type="protein sequence ID" value="ADV48281.1"/>
    <property type="molecule type" value="Genomic_DNA"/>
</dbReference>
<dbReference type="Proteomes" id="UP000008634">
    <property type="component" value="Chromosome"/>
</dbReference>
<dbReference type="RefSeq" id="WP_013549768.1">
    <property type="nucleotide sequence ID" value="NC_014934.1"/>
</dbReference>
<evidence type="ECO:0000256" key="5">
    <source>
        <dbReference type="HAMAP-Rule" id="MF_00150"/>
    </source>
</evidence>
<dbReference type="GO" id="GO:0003942">
    <property type="term" value="F:N-acetyl-gamma-glutamyl-phosphate reductase activity"/>
    <property type="evidence" value="ECO:0007669"/>
    <property type="project" value="UniProtKB-UniRule"/>
</dbReference>
<dbReference type="Pfam" id="PF22698">
    <property type="entry name" value="Semialdhyde_dhC_1"/>
    <property type="match status" value="1"/>
</dbReference>
<name>E6X4I1_CELAD</name>
<dbReference type="GO" id="GO:0070401">
    <property type="term" value="F:NADP+ binding"/>
    <property type="evidence" value="ECO:0007669"/>
    <property type="project" value="InterPro"/>
</dbReference>
<dbReference type="PROSITE" id="PS01224">
    <property type="entry name" value="ARGC"/>
    <property type="match status" value="1"/>
</dbReference>
<dbReference type="NCBIfam" id="TIGR01850">
    <property type="entry name" value="argC"/>
    <property type="match status" value="1"/>
</dbReference>
<protein>
    <recommendedName>
        <fullName evidence="5">N-acetyl-gamma-glutamyl-phosphate reductase</fullName>
        <shortName evidence="5">AGPR</shortName>
        <ecNumber evidence="5">1.2.1.38</ecNumber>
    </recommendedName>
    <alternativeName>
        <fullName evidence="5">N-acetyl-glutamate semialdehyde dehydrogenase</fullName>
        <shortName evidence="5">NAGSA dehydrogenase</shortName>
    </alternativeName>
</protein>
<evidence type="ECO:0000256" key="1">
    <source>
        <dbReference type="ARBA" id="ARBA00022571"/>
    </source>
</evidence>
<dbReference type="InterPro" id="IPR050085">
    <property type="entry name" value="AGPR"/>
</dbReference>
<accession>E6X4I1</accession>
<dbReference type="HAMAP" id="MF_00150">
    <property type="entry name" value="ArgC_type1"/>
    <property type="match status" value="1"/>
</dbReference>
<evidence type="ECO:0000256" key="3">
    <source>
        <dbReference type="ARBA" id="ARBA00022857"/>
    </source>
</evidence>
<organism evidence="8 9">
    <name type="scientific">Cellulophaga algicola (strain DSM 14237 / IC166 / ACAM 630)</name>
    <dbReference type="NCBI Taxonomy" id="688270"/>
    <lineage>
        <taxon>Bacteria</taxon>
        <taxon>Pseudomonadati</taxon>
        <taxon>Bacteroidota</taxon>
        <taxon>Flavobacteriia</taxon>
        <taxon>Flavobacteriales</taxon>
        <taxon>Flavobacteriaceae</taxon>
        <taxon>Cellulophaga</taxon>
    </lineage>
</organism>
<keyword evidence="4 5" id="KW-0560">Oxidoreductase</keyword>
<dbReference type="Pfam" id="PF01118">
    <property type="entry name" value="Semialdhyde_dh"/>
    <property type="match status" value="1"/>
</dbReference>
<keyword evidence="3 5" id="KW-0521">NADP</keyword>
<dbReference type="InterPro" id="IPR036291">
    <property type="entry name" value="NAD(P)-bd_dom_sf"/>
</dbReference>
<dbReference type="GO" id="GO:0005737">
    <property type="term" value="C:cytoplasm"/>
    <property type="evidence" value="ECO:0007669"/>
    <property type="project" value="UniProtKB-SubCell"/>
</dbReference>
<dbReference type="GO" id="GO:0051287">
    <property type="term" value="F:NAD binding"/>
    <property type="evidence" value="ECO:0007669"/>
    <property type="project" value="InterPro"/>
</dbReference>
<keyword evidence="1 5" id="KW-0055">Arginine biosynthesis</keyword>
<dbReference type="HOGENOM" id="CLU_006384_0_1_10"/>
<dbReference type="EC" id="1.2.1.38" evidence="5"/>
<dbReference type="Gene3D" id="3.30.360.10">
    <property type="entry name" value="Dihydrodipicolinate Reductase, domain 2"/>
    <property type="match status" value="1"/>
</dbReference>
<dbReference type="Gene3D" id="3.40.50.720">
    <property type="entry name" value="NAD(P)-binding Rossmann-like Domain"/>
    <property type="match status" value="1"/>
</dbReference>
<dbReference type="SUPFAM" id="SSF55347">
    <property type="entry name" value="Glyceraldehyde-3-phosphate dehydrogenase-like, C-terminal domain"/>
    <property type="match status" value="1"/>
</dbReference>
<dbReference type="InterPro" id="IPR058924">
    <property type="entry name" value="AGPR_dimerisation_dom"/>
</dbReference>
<dbReference type="CDD" id="cd23934">
    <property type="entry name" value="AGPR_1_C"/>
    <property type="match status" value="1"/>
</dbReference>
<dbReference type="STRING" id="688270.Celal_0956"/>
<dbReference type="InterPro" id="IPR000534">
    <property type="entry name" value="Semialdehyde_DH_NAD-bd"/>
</dbReference>
<dbReference type="KEGG" id="cao:Celal_0956"/>
<dbReference type="UniPathway" id="UPA00068">
    <property type="reaction ID" value="UER00108"/>
</dbReference>
<dbReference type="CDD" id="cd17895">
    <property type="entry name" value="AGPR_1_N"/>
    <property type="match status" value="1"/>
</dbReference>
<dbReference type="eggNOG" id="COG0002">
    <property type="taxonomic scope" value="Bacteria"/>
</dbReference>
<evidence type="ECO:0000313" key="9">
    <source>
        <dbReference type="Proteomes" id="UP000008634"/>
    </source>
</evidence>
<evidence type="ECO:0000256" key="4">
    <source>
        <dbReference type="ARBA" id="ARBA00023002"/>
    </source>
</evidence>
<dbReference type="PANTHER" id="PTHR32338:SF10">
    <property type="entry name" value="N-ACETYL-GAMMA-GLUTAMYL-PHOSPHATE REDUCTASE, CHLOROPLASTIC-RELATED"/>
    <property type="match status" value="1"/>
</dbReference>
<dbReference type="SUPFAM" id="SSF51735">
    <property type="entry name" value="NAD(P)-binding Rossmann-fold domains"/>
    <property type="match status" value="1"/>
</dbReference>
<comment type="subcellular location">
    <subcellularLocation>
        <location evidence="5">Cytoplasm</location>
    </subcellularLocation>
</comment>
<keyword evidence="5" id="KW-0963">Cytoplasm</keyword>
<dbReference type="GO" id="GO:0006526">
    <property type="term" value="P:L-arginine biosynthetic process"/>
    <property type="evidence" value="ECO:0007669"/>
    <property type="project" value="UniProtKB-UniRule"/>
</dbReference>
<comment type="function">
    <text evidence="5">Catalyzes the NADPH-dependent reduction of N-acetyl-5-glutamyl phosphate to yield N-acetyl-L-glutamate 5-semialdehyde.</text>
</comment>
<feature type="domain" description="Semialdehyde dehydrogenase NAD-binding" evidence="7">
    <location>
        <begin position="3"/>
        <end position="127"/>
    </location>
</feature>
<sequence>MIKAGIIGGSGYTGGELIRILLNHLETEIDFVYSTTRAGKKITTAHPDLLGLTTIAFTGTVNLKVDVVFLCLGHGNSTKFLKENKFSSDTKIIDLSNDFRLHADAILEGKEFVYGLPETNKEKIKSANYIANPGCFATAIQLALLPLAKAGLLKKEIHINAVTGSTGAGVSPSDTTHFSWRNNNVSWYKPFTHQHLGEVGESLASFNTPVGELLFLPTRGNFPRGILATAYTVFDGELDEVIALYKDFYKNALFTQVADEEIHLKQVVNTNQCHIHLHKHNNRLLITSAIDNLLKGASGQAVQNMNLMFGLEERSGLNLKAAAF</sequence>
<dbReference type="PANTHER" id="PTHR32338">
    <property type="entry name" value="N-ACETYL-GAMMA-GLUTAMYL-PHOSPHATE REDUCTASE, CHLOROPLASTIC-RELATED-RELATED"/>
    <property type="match status" value="1"/>
</dbReference>
<dbReference type="SMART" id="SM00859">
    <property type="entry name" value="Semialdhyde_dh"/>
    <property type="match status" value="1"/>
</dbReference>
<evidence type="ECO:0000259" key="7">
    <source>
        <dbReference type="SMART" id="SM00859"/>
    </source>
</evidence>
<comment type="similarity">
    <text evidence="5">Belongs to the NAGSA dehydrogenase family. Type 1 subfamily.</text>
</comment>
<feature type="active site" evidence="5 6">
    <location>
        <position position="135"/>
    </location>
</feature>
<keyword evidence="2 5" id="KW-0028">Amino-acid biosynthesis</keyword>
<evidence type="ECO:0000313" key="8">
    <source>
        <dbReference type="EMBL" id="ADV48281.1"/>
    </source>
</evidence>
<evidence type="ECO:0000256" key="2">
    <source>
        <dbReference type="ARBA" id="ARBA00022605"/>
    </source>
</evidence>
<gene>
    <name evidence="5" type="primary">argC</name>
    <name evidence="8" type="ordered locus">Celal_0956</name>
</gene>
<comment type="catalytic activity">
    <reaction evidence="5">
        <text>N-acetyl-L-glutamate 5-semialdehyde + phosphate + NADP(+) = N-acetyl-L-glutamyl 5-phosphate + NADPH + H(+)</text>
        <dbReference type="Rhea" id="RHEA:21588"/>
        <dbReference type="ChEBI" id="CHEBI:15378"/>
        <dbReference type="ChEBI" id="CHEBI:29123"/>
        <dbReference type="ChEBI" id="CHEBI:43474"/>
        <dbReference type="ChEBI" id="CHEBI:57783"/>
        <dbReference type="ChEBI" id="CHEBI:57936"/>
        <dbReference type="ChEBI" id="CHEBI:58349"/>
        <dbReference type="EC" id="1.2.1.38"/>
    </reaction>
</comment>
<evidence type="ECO:0000256" key="6">
    <source>
        <dbReference type="PROSITE-ProRule" id="PRU10010"/>
    </source>
</evidence>
<reference evidence="8 9" key="1">
    <citation type="journal article" date="2010" name="Stand. Genomic Sci.">
        <title>Complete genome sequence of Cellulophaga algicola type strain (IC166).</title>
        <authorList>
            <person name="Abt B."/>
            <person name="Lu M."/>
            <person name="Misra M."/>
            <person name="Han C."/>
            <person name="Nolan M."/>
            <person name="Lucas S."/>
            <person name="Hammon N."/>
            <person name="Deshpande S."/>
            <person name="Cheng J.F."/>
            <person name="Tapia R."/>
            <person name="Goodwin L."/>
            <person name="Pitluck S."/>
            <person name="Liolios K."/>
            <person name="Pagani I."/>
            <person name="Ivanova N."/>
            <person name="Mavromatis K."/>
            <person name="Ovchinikova G."/>
            <person name="Pati A."/>
            <person name="Chen A."/>
            <person name="Palaniappan K."/>
            <person name="Land M."/>
            <person name="Hauser L."/>
            <person name="Chang Y.J."/>
            <person name="Jeffries C.D."/>
            <person name="Detter J.C."/>
            <person name="Brambilla E."/>
            <person name="Rohde M."/>
            <person name="Tindall B.J."/>
            <person name="Goker M."/>
            <person name="Woyke T."/>
            <person name="Bristow J."/>
            <person name="Eisen J.A."/>
            <person name="Markowitz V."/>
            <person name="Hugenholtz P."/>
            <person name="Kyrpides N.C."/>
            <person name="Klenk H.P."/>
            <person name="Lapidus A."/>
        </authorList>
    </citation>
    <scope>NUCLEOTIDE SEQUENCE [LARGE SCALE GENOMIC DNA]</scope>
    <source>
        <strain evidence="9">DSM 14237 / IC166 / ACAM 630</strain>
    </source>
</reference>
<comment type="pathway">
    <text evidence="5">Amino-acid biosynthesis; L-arginine biosynthesis; N(2)-acetyl-L-ornithine from L-glutamate: step 3/4.</text>
</comment>
<dbReference type="InterPro" id="IPR000706">
    <property type="entry name" value="AGPR_type-1"/>
</dbReference>
<dbReference type="AlphaFoldDB" id="E6X4I1"/>